<reference evidence="2 3" key="1">
    <citation type="journal article" date="2015" name="Nature">
        <title>rRNA introns, odd ribosomes, and small enigmatic genomes across a large radiation of phyla.</title>
        <authorList>
            <person name="Brown C.T."/>
            <person name="Hug L.A."/>
            <person name="Thomas B.C."/>
            <person name="Sharon I."/>
            <person name="Castelle C.J."/>
            <person name="Singh A."/>
            <person name="Wilkins M.J."/>
            <person name="Williams K.H."/>
            <person name="Banfield J.F."/>
        </authorList>
    </citation>
    <scope>NUCLEOTIDE SEQUENCE [LARGE SCALE GENOMIC DNA]</scope>
</reference>
<evidence type="ECO:0008006" key="4">
    <source>
        <dbReference type="Google" id="ProtNLM"/>
    </source>
</evidence>
<dbReference type="Proteomes" id="UP000034172">
    <property type="component" value="Unassembled WGS sequence"/>
</dbReference>
<gene>
    <name evidence="2" type="ORF">UW41_C0012G0025</name>
</gene>
<comment type="similarity">
    <text evidence="1">Belongs to the phD/YefM antitoxin family.</text>
</comment>
<sequence>MNKDNIRTVTDMRINTIGLLKQVKKHGYKYIFRGSVPEAVLVDIKQYHKWMDELEDQRDAEYAKKLVSEPKGEGKTLDAVAKEYGIEL</sequence>
<evidence type="ECO:0000313" key="3">
    <source>
        <dbReference type="Proteomes" id="UP000034172"/>
    </source>
</evidence>
<protein>
    <recommendedName>
        <fullName evidence="4">Antitoxin</fullName>
    </recommendedName>
</protein>
<evidence type="ECO:0000256" key="1">
    <source>
        <dbReference type="ARBA" id="ARBA00009981"/>
    </source>
</evidence>
<dbReference type="SUPFAM" id="SSF143120">
    <property type="entry name" value="YefM-like"/>
    <property type="match status" value="1"/>
</dbReference>
<evidence type="ECO:0000313" key="2">
    <source>
        <dbReference type="EMBL" id="KKT49087.1"/>
    </source>
</evidence>
<name>A0A0G1JZ02_9BACT</name>
<dbReference type="STRING" id="1618392.UW41_C0012G0025"/>
<dbReference type="InterPro" id="IPR036165">
    <property type="entry name" value="YefM-like_sf"/>
</dbReference>
<comment type="caution">
    <text evidence="2">The sequence shown here is derived from an EMBL/GenBank/DDBJ whole genome shotgun (WGS) entry which is preliminary data.</text>
</comment>
<dbReference type="AlphaFoldDB" id="A0A0G1JZ02"/>
<accession>A0A0G1JZ02</accession>
<dbReference type="EMBL" id="LCIE01000012">
    <property type="protein sequence ID" value="KKT49087.1"/>
    <property type="molecule type" value="Genomic_DNA"/>
</dbReference>
<organism evidence="2 3">
    <name type="scientific">Candidatus Collierbacteria bacterium GW2011_GWC2_44_18</name>
    <dbReference type="NCBI Taxonomy" id="1618392"/>
    <lineage>
        <taxon>Bacteria</taxon>
        <taxon>Candidatus Collieribacteriota</taxon>
    </lineage>
</organism>
<proteinExistence type="inferred from homology"/>